<dbReference type="GO" id="GO:0003697">
    <property type="term" value="F:single-stranded DNA binding"/>
    <property type="evidence" value="ECO:0007669"/>
    <property type="project" value="InterPro"/>
</dbReference>
<dbReference type="Proteomes" id="UP000290970">
    <property type="component" value="Segment"/>
</dbReference>
<sequence length="109" mass="12423">MMNKVILVGRTVKEGDLRYTANGKAVYSNTLAVNRDYVQEGKEREADFPQIVIWGKQAENFANYVKKGDRVGVEGQLRTRSFDGQDGKKVYVTEVLVEKFTFLQDKKEA</sequence>
<name>A0A3T0IIX3_9CAUD</name>
<keyword evidence="1 2" id="KW-0238">DNA-binding</keyword>
<protein>
    <recommendedName>
        <fullName evidence="2">Single-stranded DNA-binding protein</fullName>
    </recommendedName>
</protein>
<dbReference type="InterPro" id="IPR012340">
    <property type="entry name" value="NA-bd_OB-fold"/>
</dbReference>
<dbReference type="PANTHER" id="PTHR10302">
    <property type="entry name" value="SINGLE-STRANDED DNA-BINDING PROTEIN"/>
    <property type="match status" value="1"/>
</dbReference>
<gene>
    <name evidence="3" type="ORF">DK2_000024</name>
</gene>
<dbReference type="HAMAP" id="MF_00984">
    <property type="entry name" value="SSB"/>
    <property type="match status" value="1"/>
</dbReference>
<dbReference type="SUPFAM" id="SSF50249">
    <property type="entry name" value="Nucleic acid-binding proteins"/>
    <property type="match status" value="1"/>
</dbReference>
<dbReference type="CDD" id="cd04496">
    <property type="entry name" value="SSB_OBF"/>
    <property type="match status" value="1"/>
</dbReference>
<evidence type="ECO:0000256" key="1">
    <source>
        <dbReference type="ARBA" id="ARBA00023125"/>
    </source>
</evidence>
<dbReference type="GO" id="GO:0009295">
    <property type="term" value="C:nucleoid"/>
    <property type="evidence" value="ECO:0007669"/>
    <property type="project" value="TreeGrafter"/>
</dbReference>
<dbReference type="PIRSF" id="PIRSF002070">
    <property type="entry name" value="SSB"/>
    <property type="match status" value="1"/>
</dbReference>
<evidence type="ECO:0000313" key="3">
    <source>
        <dbReference type="EMBL" id="AZU99777.1"/>
    </source>
</evidence>
<dbReference type="Pfam" id="PF00436">
    <property type="entry name" value="SSB"/>
    <property type="match status" value="1"/>
</dbReference>
<reference evidence="3 4" key="1">
    <citation type="submission" date="2018-12" db="EMBL/GenBank/DDBJ databases">
        <authorList>
            <person name="Kong L."/>
            <person name="Ding Y."/>
            <person name="Wu Q."/>
        </authorList>
    </citation>
    <scope>NUCLEOTIDE SEQUENCE [LARGE SCALE GENOMIC DNA]</scope>
</reference>
<dbReference type="EMBL" id="MK284527">
    <property type="protein sequence ID" value="AZU99777.1"/>
    <property type="molecule type" value="Genomic_DNA"/>
</dbReference>
<dbReference type="NCBIfam" id="TIGR00621">
    <property type="entry name" value="ssb"/>
    <property type="match status" value="1"/>
</dbReference>
<dbReference type="Gene3D" id="2.40.50.140">
    <property type="entry name" value="Nucleic acid-binding proteins"/>
    <property type="match status" value="1"/>
</dbReference>
<evidence type="ECO:0000256" key="2">
    <source>
        <dbReference type="PIRNR" id="PIRNR002070"/>
    </source>
</evidence>
<proteinExistence type="inferred from homology"/>
<evidence type="ECO:0000313" key="4">
    <source>
        <dbReference type="Proteomes" id="UP000290970"/>
    </source>
</evidence>
<dbReference type="PROSITE" id="PS50935">
    <property type="entry name" value="SSB"/>
    <property type="match status" value="1"/>
</dbReference>
<organism evidence="3 4">
    <name type="scientific">Bacillus phage DK2</name>
    <dbReference type="NCBI Taxonomy" id="2500809"/>
    <lineage>
        <taxon>Viruses</taxon>
        <taxon>Duplodnaviria</taxon>
        <taxon>Heunggongvirae</taxon>
        <taxon>Uroviricota</taxon>
        <taxon>Caudoviricetes</taxon>
        <taxon>Salasmaviridae</taxon>
        <taxon>Northropvirinae</taxon>
        <taxon>Hemphillvirus</taxon>
        <taxon>Hemphillvirus DK2</taxon>
    </lineage>
</organism>
<dbReference type="InterPro" id="IPR000424">
    <property type="entry name" value="Primosome_PriB/ssb"/>
</dbReference>
<keyword evidence="4" id="KW-1185">Reference proteome</keyword>
<dbReference type="PANTHER" id="PTHR10302:SF27">
    <property type="entry name" value="SINGLE-STRANDED DNA-BINDING PROTEIN"/>
    <property type="match status" value="1"/>
</dbReference>
<dbReference type="GO" id="GO:0006260">
    <property type="term" value="P:DNA replication"/>
    <property type="evidence" value="ECO:0007669"/>
    <property type="project" value="InterPro"/>
</dbReference>
<accession>A0A3T0IIX3</accession>
<dbReference type="InterPro" id="IPR011344">
    <property type="entry name" value="ssDNA-bd"/>
</dbReference>